<organism evidence="1 2">
    <name type="scientific">Streptococcus pyogenes serotype M3 (strain ATCC BAA-595 / MGAS315)</name>
    <dbReference type="NCBI Taxonomy" id="198466"/>
    <lineage>
        <taxon>Bacteria</taxon>
        <taxon>Bacillati</taxon>
        <taxon>Bacillota</taxon>
        <taxon>Bacilli</taxon>
        <taxon>Lactobacillales</taxon>
        <taxon>Streptococcaceae</taxon>
        <taxon>Streptococcus</taxon>
    </lineage>
</organism>
<evidence type="ECO:0000313" key="1">
    <source>
        <dbReference type="EMBL" id="AAM79364.1"/>
    </source>
</evidence>
<dbReference type="Proteomes" id="UP000000564">
    <property type="component" value="Chromosome"/>
</dbReference>
<proteinExistence type="predicted"/>
<gene>
    <name evidence="1" type="ordered locus">SpyM3_0757</name>
</gene>
<evidence type="ECO:0000313" key="2">
    <source>
        <dbReference type="Proteomes" id="UP000000564"/>
    </source>
</evidence>
<dbReference type="HOGENOM" id="CLU_3104462_0_0_9"/>
<dbReference type="AlphaFoldDB" id="A0A0H2UU80"/>
<name>A0A0H2UU80_STRP3</name>
<reference evidence="1 2" key="1">
    <citation type="journal article" date="2002" name="Proc. Natl. Acad. Sci. U.S.A.">
        <title>Genome sequence of a serotype M3 strain of group A Streptococcus: phage-encoded toxins, the high-virulence phenotype, and clone emergence.</title>
        <authorList>
            <person name="Beres S.B."/>
            <person name="Sylva G.L."/>
            <person name="Barbian K.D."/>
            <person name="Lei B."/>
            <person name="Hoff J.S."/>
            <person name="Mammarella N.D."/>
            <person name="Liu M.Y."/>
            <person name="Smoot J.C."/>
            <person name="Porcella S.F."/>
            <person name="Parkins L.D."/>
            <person name="Campbell D.S."/>
            <person name="Smith T.M."/>
            <person name="McCormick J.K."/>
            <person name="Leung D.Y."/>
            <person name="Schlievert P.M."/>
            <person name="Musser J.M."/>
        </authorList>
    </citation>
    <scope>NUCLEOTIDE SEQUENCE [LARGE SCALE GENOMIC DNA]</scope>
    <source>
        <strain evidence="2">ATCC BAA-595 / MGAS315</strain>
    </source>
</reference>
<accession>A0A0H2UU80</accession>
<dbReference type="KEGG" id="spg:SpyM3_0757"/>
<dbReference type="EMBL" id="AE014074">
    <property type="protein sequence ID" value="AAM79364.1"/>
    <property type="molecule type" value="Genomic_DNA"/>
</dbReference>
<sequence>MEERVLRSKKIIVTDSTLGGSKDYVGLVFLSRKKSNEDKSVVYFRTYLSVW</sequence>
<protein>
    <submittedName>
        <fullName evidence="1">Uncharacterized protein</fullName>
    </submittedName>
</protein>